<gene>
    <name evidence="3" type="ORF">DSM107014_05560</name>
</gene>
<dbReference type="Gene3D" id="1.20.120.20">
    <property type="entry name" value="Apolipoprotein"/>
    <property type="match status" value="1"/>
</dbReference>
<evidence type="ECO:0000256" key="1">
    <source>
        <dbReference type="SAM" id="Coils"/>
    </source>
</evidence>
<proteinExistence type="predicted"/>
<protein>
    <submittedName>
        <fullName evidence="3">DivIVA domain-containing protein</fullName>
    </submittedName>
</protein>
<feature type="coiled-coil region" evidence="1">
    <location>
        <begin position="72"/>
        <end position="160"/>
    </location>
</feature>
<dbReference type="SUPFAM" id="SSF58113">
    <property type="entry name" value="Apolipoprotein A-I"/>
    <property type="match status" value="1"/>
</dbReference>
<comment type="caution">
    <text evidence="3">The sequence shown here is derived from an EMBL/GenBank/DDBJ whole genome shotgun (WGS) entry which is preliminary data.</text>
</comment>
<keyword evidence="1" id="KW-0175">Coiled coil</keyword>
<dbReference type="AlphaFoldDB" id="A0A941GPA4"/>
<dbReference type="EMBL" id="JADQBC010000028">
    <property type="protein sequence ID" value="MBR8827362.1"/>
    <property type="molecule type" value="Genomic_DNA"/>
</dbReference>
<sequence>MLNENFENDYEAEEPNRTDTPPQGFDLEAELNFLEELICSSFRIPLTGLTLVDEDQLLNQLDLVRDNLPPALEKAEDIIRQQKEILQEAADIAEQIIQEAEQKADQIKNQTGIIQQAEREAYQIRHQLNRDCETIQQQTLAEVEQLRQRAIAECEEMRNGADNYADAVLSRIETQLGEMMRVIQNGRQQIYQNSKSR</sequence>
<feature type="region of interest" description="Disordered" evidence="2">
    <location>
        <begin position="1"/>
        <end position="23"/>
    </location>
</feature>
<reference evidence="3" key="1">
    <citation type="submission" date="2021-02" db="EMBL/GenBank/DDBJ databases">
        <title>Metagenome analyses of Stigonema ocellatum DSM 106950, Chlorogloea purpurea SAG 13.99 and Gomphosphaeria aponina DSM 107014.</title>
        <authorList>
            <person name="Marter P."/>
            <person name="Huang S."/>
        </authorList>
    </citation>
    <scope>NUCLEOTIDE SEQUENCE</scope>
    <source>
        <strain evidence="3">JP213</strain>
    </source>
</reference>
<dbReference type="CDD" id="cd06503">
    <property type="entry name" value="ATP-synt_Fo_b"/>
    <property type="match status" value="1"/>
</dbReference>
<name>A0A941GPA4_9CHRO</name>
<evidence type="ECO:0000256" key="2">
    <source>
        <dbReference type="SAM" id="MobiDB-lite"/>
    </source>
</evidence>
<organism evidence="3 4">
    <name type="scientific">Gomphosphaeria aponina SAG 52.96 = DSM 107014</name>
    <dbReference type="NCBI Taxonomy" id="1521640"/>
    <lineage>
        <taxon>Bacteria</taxon>
        <taxon>Bacillati</taxon>
        <taxon>Cyanobacteriota</taxon>
        <taxon>Cyanophyceae</taxon>
        <taxon>Oscillatoriophycideae</taxon>
        <taxon>Chroococcales</taxon>
        <taxon>Gomphosphaeriaceae</taxon>
        <taxon>Gomphosphaeria</taxon>
    </lineage>
</organism>
<evidence type="ECO:0000313" key="4">
    <source>
        <dbReference type="Proteomes" id="UP000767446"/>
    </source>
</evidence>
<accession>A0A941GPA4</accession>
<dbReference type="Proteomes" id="UP000767446">
    <property type="component" value="Unassembled WGS sequence"/>
</dbReference>
<feature type="compositionally biased region" description="Acidic residues" evidence="2">
    <location>
        <begin position="1"/>
        <end position="13"/>
    </location>
</feature>
<evidence type="ECO:0000313" key="3">
    <source>
        <dbReference type="EMBL" id="MBR8827362.1"/>
    </source>
</evidence>